<proteinExistence type="predicted"/>
<feature type="compositionally biased region" description="Low complexity" evidence="1">
    <location>
        <begin position="488"/>
        <end position="497"/>
    </location>
</feature>
<dbReference type="Proteomes" id="UP000237631">
    <property type="component" value="Unassembled WGS sequence"/>
</dbReference>
<dbReference type="AlphaFoldDB" id="A0A2S6CBL0"/>
<feature type="compositionally biased region" description="Low complexity" evidence="1">
    <location>
        <begin position="342"/>
        <end position="353"/>
    </location>
</feature>
<dbReference type="EMBL" id="PNEN01000503">
    <property type="protein sequence ID" value="PPJ57122.1"/>
    <property type="molecule type" value="Genomic_DNA"/>
</dbReference>
<protein>
    <submittedName>
        <fullName evidence="2">Uncharacterized protein</fullName>
    </submittedName>
</protein>
<dbReference type="STRING" id="357750.A0A2S6CBL0"/>
<feature type="compositionally biased region" description="Low complexity" evidence="1">
    <location>
        <begin position="399"/>
        <end position="423"/>
    </location>
</feature>
<reference evidence="3" key="1">
    <citation type="journal article" date="2017" name="bioRxiv">
        <title>Conservation of a gene cluster reveals novel cercosporin biosynthetic mechanisms and extends production to the genus Colletotrichum.</title>
        <authorList>
            <person name="de Jonge R."/>
            <person name="Ebert M.K."/>
            <person name="Huitt-Roehl C.R."/>
            <person name="Pal P."/>
            <person name="Suttle J.C."/>
            <person name="Spanner R.E."/>
            <person name="Neubauer J.D."/>
            <person name="Jurick W.M.II."/>
            <person name="Stott K.A."/>
            <person name="Secor G.A."/>
            <person name="Thomma B.P.H.J."/>
            <person name="Van de Peer Y."/>
            <person name="Townsend C.A."/>
            <person name="Bolton M.D."/>
        </authorList>
    </citation>
    <scope>NUCLEOTIDE SEQUENCE [LARGE SCALE GENOMIC DNA]</scope>
    <source>
        <strain evidence="3">CBS538.71</strain>
    </source>
</reference>
<feature type="compositionally biased region" description="Polar residues" evidence="1">
    <location>
        <begin position="89"/>
        <end position="107"/>
    </location>
</feature>
<feature type="compositionally biased region" description="Polar residues" evidence="1">
    <location>
        <begin position="13"/>
        <end position="22"/>
    </location>
</feature>
<evidence type="ECO:0000256" key="1">
    <source>
        <dbReference type="SAM" id="MobiDB-lite"/>
    </source>
</evidence>
<feature type="compositionally biased region" description="Polar residues" evidence="1">
    <location>
        <begin position="176"/>
        <end position="191"/>
    </location>
</feature>
<feature type="region of interest" description="Disordered" evidence="1">
    <location>
        <begin position="1"/>
        <end position="63"/>
    </location>
</feature>
<name>A0A2S6CBL0_9PEZI</name>
<keyword evidence="3" id="KW-1185">Reference proteome</keyword>
<feature type="region of interest" description="Disordered" evidence="1">
    <location>
        <begin position="89"/>
        <end position="598"/>
    </location>
</feature>
<feature type="compositionally biased region" description="Polar residues" evidence="1">
    <location>
        <begin position="499"/>
        <end position="523"/>
    </location>
</feature>
<organism evidence="2 3">
    <name type="scientific">Cercospora berteroae</name>
    <dbReference type="NCBI Taxonomy" id="357750"/>
    <lineage>
        <taxon>Eukaryota</taxon>
        <taxon>Fungi</taxon>
        <taxon>Dikarya</taxon>
        <taxon>Ascomycota</taxon>
        <taxon>Pezizomycotina</taxon>
        <taxon>Dothideomycetes</taxon>
        <taxon>Dothideomycetidae</taxon>
        <taxon>Mycosphaerellales</taxon>
        <taxon>Mycosphaerellaceae</taxon>
        <taxon>Cercospora</taxon>
    </lineage>
</organism>
<evidence type="ECO:0000313" key="2">
    <source>
        <dbReference type="EMBL" id="PPJ57122.1"/>
    </source>
</evidence>
<evidence type="ECO:0000313" key="3">
    <source>
        <dbReference type="Proteomes" id="UP000237631"/>
    </source>
</evidence>
<accession>A0A2S6CBL0</accession>
<feature type="compositionally biased region" description="Polar residues" evidence="1">
    <location>
        <begin position="279"/>
        <end position="289"/>
    </location>
</feature>
<gene>
    <name evidence="2" type="ORF">CBER1_00566</name>
</gene>
<dbReference type="OrthoDB" id="5388207at2759"/>
<sequence length="598" mass="60879">METLKNAVGLGDANTTTANNETKGQEPVSGVTGAGTADQPYDSGNVEESHLAGESANSTTADDKDIAAPLKALAPAGGLLSTLASAVGLQSSTASNSTTVAEQQGQEPVSGMTGEGTADQPFDAGNSEDSTLGGKAAQHTGAAPDVSGIEQSSAAAREQDPATTNEGLQFVGISSAADTQSSHGAGTQQHSSIKEAVAEGALSSKEDPAQSNKGLAFVTAEVDKQPTGALEPKTSNHGPVEGTAGAYTRKEESSYVEPRPEPVQQSEPVGESGDKAAKSGSTRISSLFSNPFAKRESVSGASGETDLDPKAKAPAGSDPLPALGEHSVPVKVAKEKRPLPTQSSSVQQAAPVSNDTKPAVVEPKVDIAIRPPNHLGADVPPGAASPKRDKGKGKLYGDSDTNSTRSSLTRTTSVGTTQTSPSTLDSRRFSTKTAGRIPTAGGIVLGEKASIERERRASLAPSRNSVAISENAPAPRDSLQKVNEDSETPAPLTALPPVTQAQKSASPARSNNESPAALQNSETKASRDSTPGRVPGTERGSLGSRPPATGDGSRFAEQGLGEPVLETSTPQTTSERKPSLVSRIGRKLKSPSSKKASA</sequence>
<comment type="caution">
    <text evidence="2">The sequence shown here is derived from an EMBL/GenBank/DDBJ whole genome shotgun (WGS) entry which is preliminary data.</text>
</comment>